<proteinExistence type="predicted"/>
<protein>
    <submittedName>
        <fullName evidence="2">Uncharacterized protein</fullName>
    </submittedName>
</protein>
<name>A0A9P8ATU4_9AGAR</name>
<sequence length="111" mass="12858">MSGLSHHIDHRRQKPRLQPRQACPKRRSVPDPTGWLMFENLNGVRTFFDGKDMYSRPGNPFTPPKWFLDKFPENVTLDGAENCWEDVGSFSLRCQLSRQSTLLIGKELPSR</sequence>
<accession>A0A9P8ATU4</accession>
<reference evidence="2" key="1">
    <citation type="submission" date="2020-11" db="EMBL/GenBank/DDBJ databases">
        <title>Adaptations for nitrogen fixation in a non-lichenized fungal sporocarp promotes dispersal by wood-feeding termites.</title>
        <authorList>
            <consortium name="DOE Joint Genome Institute"/>
            <person name="Koch R.A."/>
            <person name="Yoon G."/>
            <person name="Arayal U."/>
            <person name="Lail K."/>
            <person name="Amirebrahimi M."/>
            <person name="Labutti K."/>
            <person name="Lipzen A."/>
            <person name="Riley R."/>
            <person name="Barry K."/>
            <person name="Henrissat B."/>
            <person name="Grigoriev I.V."/>
            <person name="Herr J.R."/>
            <person name="Aime M.C."/>
        </authorList>
    </citation>
    <scope>NUCLEOTIDE SEQUENCE</scope>
    <source>
        <strain evidence="2">MCA 3950</strain>
    </source>
</reference>
<comment type="caution">
    <text evidence="2">The sequence shown here is derived from an EMBL/GenBank/DDBJ whole genome shotgun (WGS) entry which is preliminary data.</text>
</comment>
<dbReference type="EMBL" id="MU250531">
    <property type="protein sequence ID" value="KAG7447798.1"/>
    <property type="molecule type" value="Genomic_DNA"/>
</dbReference>
<keyword evidence="3" id="KW-1185">Reference proteome</keyword>
<dbReference type="OrthoDB" id="411785at2759"/>
<evidence type="ECO:0000256" key="1">
    <source>
        <dbReference type="SAM" id="MobiDB-lite"/>
    </source>
</evidence>
<evidence type="ECO:0000313" key="3">
    <source>
        <dbReference type="Proteomes" id="UP000812287"/>
    </source>
</evidence>
<dbReference type="RefSeq" id="XP_043041298.1">
    <property type="nucleotide sequence ID" value="XM_043184117.1"/>
</dbReference>
<feature type="region of interest" description="Disordered" evidence="1">
    <location>
        <begin position="1"/>
        <end position="29"/>
    </location>
</feature>
<feature type="compositionally biased region" description="Basic residues" evidence="1">
    <location>
        <begin position="8"/>
        <end position="27"/>
    </location>
</feature>
<gene>
    <name evidence="2" type="ORF">BT62DRAFT_919006</name>
</gene>
<organism evidence="2 3">
    <name type="scientific">Guyanagaster necrorhizus</name>
    <dbReference type="NCBI Taxonomy" id="856835"/>
    <lineage>
        <taxon>Eukaryota</taxon>
        <taxon>Fungi</taxon>
        <taxon>Dikarya</taxon>
        <taxon>Basidiomycota</taxon>
        <taxon>Agaricomycotina</taxon>
        <taxon>Agaricomycetes</taxon>
        <taxon>Agaricomycetidae</taxon>
        <taxon>Agaricales</taxon>
        <taxon>Marasmiineae</taxon>
        <taxon>Physalacriaceae</taxon>
        <taxon>Guyanagaster</taxon>
    </lineage>
</organism>
<dbReference type="Proteomes" id="UP000812287">
    <property type="component" value="Unassembled WGS sequence"/>
</dbReference>
<dbReference type="SUPFAM" id="SSF56091">
    <property type="entry name" value="DNA ligase/mRNA capping enzyme, catalytic domain"/>
    <property type="match status" value="1"/>
</dbReference>
<dbReference type="GeneID" id="66106414"/>
<dbReference type="AlphaFoldDB" id="A0A9P8ATU4"/>
<evidence type="ECO:0000313" key="2">
    <source>
        <dbReference type="EMBL" id="KAG7447798.1"/>
    </source>
</evidence>
<dbReference type="Gene3D" id="3.30.470.30">
    <property type="entry name" value="DNA ligase/mRNA capping enzyme"/>
    <property type="match status" value="1"/>
</dbReference>